<dbReference type="GO" id="GO:0006018">
    <property type="term" value="P:2-deoxyribose 1-phosphate catabolic process"/>
    <property type="evidence" value="ECO:0007669"/>
    <property type="project" value="UniProtKB-UniRule"/>
</dbReference>
<name>A0A4R8A4Q7_9FIRM</name>
<comment type="function">
    <text evidence="6 7">Catalyzes a reversible aldol reaction between acetaldehyde and D-glyceraldehyde 3-phosphate to generate 2-deoxy-D-ribose 5-phosphate.</text>
</comment>
<dbReference type="RefSeq" id="WP_134168231.1">
    <property type="nucleotide sequence ID" value="NZ_SODD01000005.1"/>
</dbReference>
<dbReference type="GO" id="GO:0004139">
    <property type="term" value="F:deoxyribose-phosphate aldolase activity"/>
    <property type="evidence" value="ECO:0007669"/>
    <property type="project" value="UniProtKB-UniRule"/>
</dbReference>
<dbReference type="OrthoDB" id="9778711at2"/>
<evidence type="ECO:0000256" key="2">
    <source>
        <dbReference type="ARBA" id="ARBA00022490"/>
    </source>
</evidence>
<dbReference type="InterPro" id="IPR028581">
    <property type="entry name" value="DeoC_typeI"/>
</dbReference>
<comment type="similarity">
    <text evidence="1 7">Belongs to the DeoC/FbaB aldolase family. DeoC type 1 subfamily.</text>
</comment>
<protein>
    <recommendedName>
        <fullName evidence="7">Deoxyribose-phosphate aldolase</fullName>
        <shortName evidence="7">DERA</shortName>
        <ecNumber evidence="7">4.1.2.4</ecNumber>
    </recommendedName>
    <alternativeName>
        <fullName evidence="7">2-deoxy-D-ribose 5-phosphate aldolase</fullName>
    </alternativeName>
    <alternativeName>
        <fullName evidence="7">Phosphodeoxyriboaldolase</fullName>
        <shortName evidence="7">Deoxyriboaldolase</shortName>
    </alternativeName>
</protein>
<evidence type="ECO:0000256" key="1">
    <source>
        <dbReference type="ARBA" id="ARBA00010936"/>
    </source>
</evidence>
<dbReference type="InterPro" id="IPR002915">
    <property type="entry name" value="DeoC/FbaB/LacD_aldolase"/>
</dbReference>
<evidence type="ECO:0000256" key="5">
    <source>
        <dbReference type="ARBA" id="ARBA00048791"/>
    </source>
</evidence>
<keyword evidence="2 7" id="KW-0963">Cytoplasm</keyword>
<accession>A0A4R8A4Q7</accession>
<reference evidence="8 9" key="1">
    <citation type="submission" date="2019-03" db="EMBL/GenBank/DDBJ databases">
        <title>Genomic Encyclopedia of Type Strains, Phase IV (KMG-IV): sequencing the most valuable type-strain genomes for metagenomic binning, comparative biology and taxonomic classification.</title>
        <authorList>
            <person name="Goeker M."/>
        </authorList>
    </citation>
    <scope>NUCLEOTIDE SEQUENCE [LARGE SCALE GENOMIC DNA]</scope>
    <source>
        <strain evidence="8 9">DSM 28867</strain>
    </source>
</reference>
<dbReference type="CDD" id="cd00959">
    <property type="entry name" value="DeoC"/>
    <property type="match status" value="1"/>
</dbReference>
<dbReference type="GO" id="GO:0009264">
    <property type="term" value="P:deoxyribonucleotide catabolic process"/>
    <property type="evidence" value="ECO:0007669"/>
    <property type="project" value="UniProtKB-UniRule"/>
</dbReference>
<comment type="catalytic activity">
    <reaction evidence="5 7">
        <text>2-deoxy-D-ribose 5-phosphate = D-glyceraldehyde 3-phosphate + acetaldehyde</text>
        <dbReference type="Rhea" id="RHEA:12821"/>
        <dbReference type="ChEBI" id="CHEBI:15343"/>
        <dbReference type="ChEBI" id="CHEBI:59776"/>
        <dbReference type="ChEBI" id="CHEBI:62877"/>
        <dbReference type="EC" id="4.1.2.4"/>
    </reaction>
</comment>
<keyword evidence="4 7" id="KW-0704">Schiff base</keyword>
<dbReference type="EMBL" id="SODD01000005">
    <property type="protein sequence ID" value="TDW25316.1"/>
    <property type="molecule type" value="Genomic_DNA"/>
</dbReference>
<dbReference type="PIRSF" id="PIRSF001357">
    <property type="entry name" value="DeoC"/>
    <property type="match status" value="1"/>
</dbReference>
<dbReference type="GO" id="GO:0016052">
    <property type="term" value="P:carbohydrate catabolic process"/>
    <property type="evidence" value="ECO:0007669"/>
    <property type="project" value="TreeGrafter"/>
</dbReference>
<dbReference type="EC" id="4.1.2.4" evidence="7"/>
<comment type="subcellular location">
    <subcellularLocation>
        <location evidence="7">Cytoplasm</location>
    </subcellularLocation>
</comment>
<dbReference type="InterPro" id="IPR013785">
    <property type="entry name" value="Aldolase_TIM"/>
</dbReference>
<evidence type="ECO:0000313" key="9">
    <source>
        <dbReference type="Proteomes" id="UP000294743"/>
    </source>
</evidence>
<evidence type="ECO:0000256" key="6">
    <source>
        <dbReference type="ARBA" id="ARBA00056337"/>
    </source>
</evidence>
<keyword evidence="9" id="KW-1185">Reference proteome</keyword>
<dbReference type="Proteomes" id="UP000294743">
    <property type="component" value="Unassembled WGS sequence"/>
</dbReference>
<proteinExistence type="inferred from homology"/>
<keyword evidence="3 7" id="KW-0456">Lyase</keyword>
<dbReference type="SMART" id="SM01133">
    <property type="entry name" value="DeoC"/>
    <property type="match status" value="1"/>
</dbReference>
<evidence type="ECO:0000256" key="3">
    <source>
        <dbReference type="ARBA" id="ARBA00023239"/>
    </source>
</evidence>
<dbReference type="SUPFAM" id="SSF51569">
    <property type="entry name" value="Aldolase"/>
    <property type="match status" value="1"/>
</dbReference>
<dbReference type="InterPro" id="IPR011343">
    <property type="entry name" value="DeoC"/>
</dbReference>
<dbReference type="HAMAP" id="MF_00114">
    <property type="entry name" value="DeoC_type1"/>
    <property type="match status" value="1"/>
</dbReference>
<evidence type="ECO:0000256" key="4">
    <source>
        <dbReference type="ARBA" id="ARBA00023270"/>
    </source>
</evidence>
<organism evidence="8 9">
    <name type="scientific">Breznakia blatticola</name>
    <dbReference type="NCBI Taxonomy" id="1754012"/>
    <lineage>
        <taxon>Bacteria</taxon>
        <taxon>Bacillati</taxon>
        <taxon>Bacillota</taxon>
        <taxon>Erysipelotrichia</taxon>
        <taxon>Erysipelotrichales</taxon>
        <taxon>Erysipelotrichaceae</taxon>
        <taxon>Breznakia</taxon>
    </lineage>
</organism>
<dbReference type="Pfam" id="PF01791">
    <property type="entry name" value="DeoC"/>
    <property type="match status" value="1"/>
</dbReference>
<gene>
    <name evidence="7" type="primary">deoC</name>
    <name evidence="8" type="ORF">EDD63_10548</name>
</gene>
<dbReference type="NCBIfam" id="TIGR00126">
    <property type="entry name" value="deoC"/>
    <property type="match status" value="1"/>
</dbReference>
<feature type="active site" description="Proton donor/acceptor" evidence="7">
    <location>
        <position position="178"/>
    </location>
</feature>
<sequence length="219" mass="23227">MNKLIDHTLLKANATKEQILTLCKEAKEYDFASVCVNSYWVPTCKEALANSDIKVCTVVGFPLGAMSSAAKAEETKIAIEQGAQEIDMVLNIGELIAGNDEVVRKDIAAVVDAADGHIVKVIFETCLLTDEQIVKACQLCVEAKAPYVKTSTGFNSAGANPRVVKLMKDTVKDQALVKAAGGVRSIDDLQEMVKAGASRIGTSSGVALMKGANTDPSSY</sequence>
<evidence type="ECO:0000313" key="8">
    <source>
        <dbReference type="EMBL" id="TDW25316.1"/>
    </source>
</evidence>
<comment type="pathway">
    <text evidence="7">Carbohydrate degradation; 2-deoxy-D-ribose 1-phosphate degradation; D-glyceraldehyde 3-phosphate and acetaldehyde from 2-deoxy-alpha-D-ribose 1-phosphate: step 2/2.</text>
</comment>
<dbReference type="FunFam" id="3.20.20.70:FF:000044">
    <property type="entry name" value="Deoxyribose-phosphate aldolase"/>
    <property type="match status" value="1"/>
</dbReference>
<dbReference type="AlphaFoldDB" id="A0A4R8A4Q7"/>
<comment type="caution">
    <text evidence="8">The sequence shown here is derived from an EMBL/GenBank/DDBJ whole genome shotgun (WGS) entry which is preliminary data.</text>
</comment>
<dbReference type="Gene3D" id="3.20.20.70">
    <property type="entry name" value="Aldolase class I"/>
    <property type="match status" value="1"/>
</dbReference>
<dbReference type="PANTHER" id="PTHR10889:SF1">
    <property type="entry name" value="DEOXYRIBOSE-PHOSPHATE ALDOLASE"/>
    <property type="match status" value="1"/>
</dbReference>
<evidence type="ECO:0000256" key="7">
    <source>
        <dbReference type="HAMAP-Rule" id="MF_00114"/>
    </source>
</evidence>
<dbReference type="UniPathway" id="UPA00002">
    <property type="reaction ID" value="UER00468"/>
</dbReference>
<feature type="active site" description="Proton donor/acceptor" evidence="7">
    <location>
        <position position="87"/>
    </location>
</feature>
<dbReference type="GO" id="GO:0005737">
    <property type="term" value="C:cytoplasm"/>
    <property type="evidence" value="ECO:0007669"/>
    <property type="project" value="UniProtKB-SubCell"/>
</dbReference>
<feature type="active site" description="Schiff-base intermediate with acetaldehyde" evidence="7">
    <location>
        <position position="149"/>
    </location>
</feature>
<dbReference type="PANTHER" id="PTHR10889">
    <property type="entry name" value="DEOXYRIBOSE-PHOSPHATE ALDOLASE"/>
    <property type="match status" value="1"/>
</dbReference>